<keyword evidence="2" id="KW-1185">Reference proteome</keyword>
<reference evidence="1" key="2">
    <citation type="journal article" date="2022" name="New Phytol.">
        <title>Evolutionary transition to the ectomycorrhizal habit in the genomes of a hyperdiverse lineage of mushroom-forming fungi.</title>
        <authorList>
            <person name="Looney B."/>
            <person name="Miyauchi S."/>
            <person name="Morin E."/>
            <person name="Drula E."/>
            <person name="Courty P.E."/>
            <person name="Kohler A."/>
            <person name="Kuo A."/>
            <person name="LaButti K."/>
            <person name="Pangilinan J."/>
            <person name="Lipzen A."/>
            <person name="Riley R."/>
            <person name="Andreopoulos W."/>
            <person name="He G."/>
            <person name="Johnson J."/>
            <person name="Nolan M."/>
            <person name="Tritt A."/>
            <person name="Barry K.W."/>
            <person name="Grigoriev I.V."/>
            <person name="Nagy L.G."/>
            <person name="Hibbett D."/>
            <person name="Henrissat B."/>
            <person name="Matheny P.B."/>
            <person name="Labbe J."/>
            <person name="Martin F.M."/>
        </authorList>
    </citation>
    <scope>NUCLEOTIDE SEQUENCE</scope>
    <source>
        <strain evidence="1">FP105234-sp</strain>
    </source>
</reference>
<name>A0ACB8R108_9AGAM</name>
<dbReference type="EMBL" id="MU276853">
    <property type="protein sequence ID" value="KAI0037572.1"/>
    <property type="molecule type" value="Genomic_DNA"/>
</dbReference>
<comment type="caution">
    <text evidence="1">The sequence shown here is derived from an EMBL/GenBank/DDBJ whole genome shotgun (WGS) entry which is preliminary data.</text>
</comment>
<sequence length="265" mass="27043">MGAMMDAETHGDVLDNNMQLPPTDQRRVQSADKKRAENSAGKEKSGTPGGDPGNGKSGGDEDGAPNVCVCGRCEPLPEVPNAVKVGAAAVVGAAAMPAVTTAGLGIVGFSSTGVVGGSIAAGIQSAIGNVAAGSLFAGCQSIAMGAAFPPLILAIGAGVAAASAYRLLHRDKTDAGQGSGLVHVSTVNAHMYPCVIYMCITAHMPDAPALTLVDGGDLLDWKLVGPARSVLELRFKEPVKARAWVDEWHVDVPEELRQLVVEVVN</sequence>
<evidence type="ECO:0000313" key="1">
    <source>
        <dbReference type="EMBL" id="KAI0037572.1"/>
    </source>
</evidence>
<evidence type="ECO:0000313" key="2">
    <source>
        <dbReference type="Proteomes" id="UP000814033"/>
    </source>
</evidence>
<organism evidence="1 2">
    <name type="scientific">Auriscalpium vulgare</name>
    <dbReference type="NCBI Taxonomy" id="40419"/>
    <lineage>
        <taxon>Eukaryota</taxon>
        <taxon>Fungi</taxon>
        <taxon>Dikarya</taxon>
        <taxon>Basidiomycota</taxon>
        <taxon>Agaricomycotina</taxon>
        <taxon>Agaricomycetes</taxon>
        <taxon>Russulales</taxon>
        <taxon>Auriscalpiaceae</taxon>
        <taxon>Auriscalpium</taxon>
    </lineage>
</organism>
<reference evidence="1" key="1">
    <citation type="submission" date="2021-02" db="EMBL/GenBank/DDBJ databases">
        <authorList>
            <consortium name="DOE Joint Genome Institute"/>
            <person name="Ahrendt S."/>
            <person name="Looney B.P."/>
            <person name="Miyauchi S."/>
            <person name="Morin E."/>
            <person name="Drula E."/>
            <person name="Courty P.E."/>
            <person name="Chicoki N."/>
            <person name="Fauchery L."/>
            <person name="Kohler A."/>
            <person name="Kuo A."/>
            <person name="Labutti K."/>
            <person name="Pangilinan J."/>
            <person name="Lipzen A."/>
            <person name="Riley R."/>
            <person name="Andreopoulos W."/>
            <person name="He G."/>
            <person name="Johnson J."/>
            <person name="Barry K.W."/>
            <person name="Grigoriev I.V."/>
            <person name="Nagy L."/>
            <person name="Hibbett D."/>
            <person name="Henrissat B."/>
            <person name="Matheny P.B."/>
            <person name="Labbe J."/>
            <person name="Martin F."/>
        </authorList>
    </citation>
    <scope>NUCLEOTIDE SEQUENCE</scope>
    <source>
        <strain evidence="1">FP105234-sp</strain>
    </source>
</reference>
<proteinExistence type="predicted"/>
<protein>
    <submittedName>
        <fullName evidence="1">Uncharacterized protein</fullName>
    </submittedName>
</protein>
<gene>
    <name evidence="1" type="ORF">FA95DRAFT_1578748</name>
</gene>
<dbReference type="Proteomes" id="UP000814033">
    <property type="component" value="Unassembled WGS sequence"/>
</dbReference>
<accession>A0ACB8R108</accession>